<dbReference type="EMBL" id="BPQB01000098">
    <property type="protein sequence ID" value="GJE98990.1"/>
    <property type="molecule type" value="Genomic_DNA"/>
</dbReference>
<dbReference type="InterPro" id="IPR037160">
    <property type="entry name" value="DNA_Pol_thumb_sf"/>
</dbReference>
<evidence type="ECO:0000259" key="3">
    <source>
        <dbReference type="SMART" id="SM00483"/>
    </source>
</evidence>
<reference evidence="4 5" key="1">
    <citation type="submission" date="2021-08" db="EMBL/GenBank/DDBJ databases">
        <title>Draft Genome Sequence of Phanerochaete sordida strain YK-624.</title>
        <authorList>
            <person name="Mori T."/>
            <person name="Dohra H."/>
            <person name="Suzuki T."/>
            <person name="Kawagishi H."/>
            <person name="Hirai H."/>
        </authorList>
    </citation>
    <scope>NUCLEOTIDE SEQUENCE [LARGE SCALE GENOMIC DNA]</scope>
    <source>
        <strain evidence="4 5">YK-624</strain>
    </source>
</reference>
<evidence type="ECO:0000313" key="5">
    <source>
        <dbReference type="Proteomes" id="UP000703269"/>
    </source>
</evidence>
<keyword evidence="1" id="KW-0808">Transferase</keyword>
<accession>A0A9P3GNY6</accession>
<dbReference type="Gene3D" id="3.30.210.10">
    <property type="entry name" value="DNA polymerase, thumb domain"/>
    <property type="match status" value="1"/>
</dbReference>
<dbReference type="PANTHER" id="PTHR11276">
    <property type="entry name" value="DNA POLYMERASE TYPE-X FAMILY MEMBER"/>
    <property type="match status" value="1"/>
</dbReference>
<dbReference type="GO" id="GO:0003887">
    <property type="term" value="F:DNA-directed DNA polymerase activity"/>
    <property type="evidence" value="ECO:0007669"/>
    <property type="project" value="InterPro"/>
</dbReference>
<dbReference type="Gene3D" id="1.10.150.110">
    <property type="entry name" value="DNA polymerase beta, N-terminal domain-like"/>
    <property type="match status" value="1"/>
</dbReference>
<protein>
    <submittedName>
        <fullName evidence="4">DNA polymerase</fullName>
    </submittedName>
</protein>
<comment type="caution">
    <text evidence="4">The sequence shown here is derived from an EMBL/GenBank/DDBJ whole genome shotgun (WGS) entry which is preliminary data.</text>
</comment>
<dbReference type="OrthoDB" id="205514at2759"/>
<evidence type="ECO:0000256" key="1">
    <source>
        <dbReference type="ARBA" id="ARBA00022679"/>
    </source>
</evidence>
<proteinExistence type="predicted"/>
<dbReference type="AlphaFoldDB" id="A0A9P3GNY6"/>
<dbReference type="InterPro" id="IPR043519">
    <property type="entry name" value="NT_sf"/>
</dbReference>
<dbReference type="Pfam" id="PF14791">
    <property type="entry name" value="DNA_pol_B_thumb"/>
    <property type="match status" value="1"/>
</dbReference>
<dbReference type="SUPFAM" id="SSF81301">
    <property type="entry name" value="Nucleotidyltransferase"/>
    <property type="match status" value="1"/>
</dbReference>
<dbReference type="Gene3D" id="3.30.460.10">
    <property type="entry name" value="Beta Polymerase, domain 2"/>
    <property type="match status" value="1"/>
</dbReference>
<dbReference type="InterPro" id="IPR002054">
    <property type="entry name" value="DNA-dir_DNA_pol_X"/>
</dbReference>
<dbReference type="InterPro" id="IPR029398">
    <property type="entry name" value="PolB_thumb"/>
</dbReference>
<evidence type="ECO:0000256" key="2">
    <source>
        <dbReference type="ARBA" id="ARBA00022695"/>
    </source>
</evidence>
<dbReference type="GO" id="GO:0005634">
    <property type="term" value="C:nucleus"/>
    <property type="evidence" value="ECO:0007669"/>
    <property type="project" value="TreeGrafter"/>
</dbReference>
<dbReference type="SMART" id="SM00483">
    <property type="entry name" value="POLXc"/>
    <property type="match status" value="1"/>
</dbReference>
<sequence length="442" mass="49860">MLARPLALLRVARPAISVRFYTASSSEYRFPRPWKKSYPAVQPDNQAIVDALVEHRKSEYFSERHSQSKLKALTSAINLLSKYPHAITTLADVATVPKLHTLARNLIVPLLSVTGQHRSSAPQEEIREQLQESQEQLDVYQKYANRFAVVHGLGERTVAELIRAGCTSVEQLVNDPKYLDMLGPLQRNNALWAVHSVHPVTRPHVEVMVEFMRETLGSAWEVIPTGEYRRGLEEFSEASFVFCHPTLMAIPLPDIPVKAQAARGVVSAKAGVSQKCWHDSDKKASSDYVLKPLQDRGVLADIISKGPGYWRGMALIPAKDANGRWDTRLKRSQAIEKREGTFRKVRIQFASTKSRGAALLWTTGDVGYLRHLAIIASKQNLLFNAWGLWRFRPSADEDGAEVSSKVAMKGHWELLPSETEEQILQELGEEWIEPERRNFLNI</sequence>
<name>A0A9P3GNY6_9APHY</name>
<dbReference type="GO" id="GO:0003677">
    <property type="term" value="F:DNA binding"/>
    <property type="evidence" value="ECO:0007669"/>
    <property type="project" value="InterPro"/>
</dbReference>
<dbReference type="InterPro" id="IPR027421">
    <property type="entry name" value="DNA_pol_lamdba_lyase_dom_sf"/>
</dbReference>
<dbReference type="PANTHER" id="PTHR11276:SF28">
    <property type="entry name" value="DNA POLYMERASE LAMBDA"/>
    <property type="match status" value="1"/>
</dbReference>
<dbReference type="InterPro" id="IPR022312">
    <property type="entry name" value="DNA_pol_X"/>
</dbReference>
<keyword evidence="2" id="KW-0548">Nucleotidyltransferase</keyword>
<keyword evidence="5" id="KW-1185">Reference proteome</keyword>
<feature type="domain" description="DNA-directed DNA polymerase X" evidence="3">
    <location>
        <begin position="45"/>
        <end position="438"/>
    </location>
</feature>
<organism evidence="4 5">
    <name type="scientific">Phanerochaete sordida</name>
    <dbReference type="NCBI Taxonomy" id="48140"/>
    <lineage>
        <taxon>Eukaryota</taxon>
        <taxon>Fungi</taxon>
        <taxon>Dikarya</taxon>
        <taxon>Basidiomycota</taxon>
        <taxon>Agaricomycotina</taxon>
        <taxon>Agaricomycetes</taxon>
        <taxon>Polyporales</taxon>
        <taxon>Phanerochaetaceae</taxon>
        <taxon>Phanerochaete</taxon>
    </lineage>
</organism>
<dbReference type="Proteomes" id="UP000703269">
    <property type="component" value="Unassembled WGS sequence"/>
</dbReference>
<gene>
    <name evidence="4" type="ORF">PsYK624_152280</name>
</gene>
<evidence type="ECO:0000313" key="4">
    <source>
        <dbReference type="EMBL" id="GJE98990.1"/>
    </source>
</evidence>
<dbReference type="GO" id="GO:0006303">
    <property type="term" value="P:double-strand break repair via nonhomologous end joining"/>
    <property type="evidence" value="ECO:0007669"/>
    <property type="project" value="TreeGrafter"/>
</dbReference>